<reference evidence="1 2" key="1">
    <citation type="journal article" date="2020" name="ISME J.">
        <title>Parallel Reductive Genome Evolution in Desulfovibrio Ectosymbionts Independently Acquired by Trichonympha Protists in the Termite Gut.</title>
        <authorList>
            <person name="Takeuchi M."/>
            <person name="Kuwahara H."/>
            <person name="Murakami T."/>
            <person name="Takahashi K."/>
            <person name="Kajitani R."/>
            <person name="Toyoda A."/>
            <person name="Itoh T."/>
            <person name="Ohkuma M."/>
            <person name="Hongoh Y."/>
        </authorList>
    </citation>
    <scope>NUCLEOTIDE SEQUENCE [LARGE SCALE GENOMIC DNA]</scope>
    <source>
        <strain evidence="1">ZnDsv-02</strain>
    </source>
</reference>
<name>A0A6L2R491_9BACT</name>
<dbReference type="PANTHER" id="PTHR47618:SF1">
    <property type="entry name" value="BIFUNCTIONAL OLIGORIBONUCLEASE AND PAP PHOSPHATASE NRNA"/>
    <property type="match status" value="1"/>
</dbReference>
<dbReference type="InterPro" id="IPR038763">
    <property type="entry name" value="DHH_sf"/>
</dbReference>
<sequence length="343" mass="38448">MYTHSHDNITGKLKQWLLELNTGSRWCVLINADPDAMASAMALKRIFLNKVHSMDIMRVNEVTRPDNLAMIRYLRIPVKAWNAENQDQYTHFALLDSQPPHNKVFEDIPFSLIIDHHPLVRDCVCVKKRATSVHCHIRPEFGATSTMMSRALHALRIRPTPRLATALLYGIRTDTAVFERSGGEMDFRAYQWLSRHADITLLRRILRSEYLREWLPIFARAFASLTNSHHGGAYAPLHTVASADVLVAIADFFTRVHGLRWIAVSGVVDKKVIVVFRGDGGQDVGCMAAACFHDVGTAGGHPNLARAEFALNTLPKGIKVSDFILQRLQSKNMRSSVAACAIS</sequence>
<evidence type="ECO:0000313" key="2">
    <source>
        <dbReference type="Proteomes" id="UP000505077"/>
    </source>
</evidence>
<accession>A0A6L2R491</accession>
<dbReference type="AlphaFoldDB" id="A0A6L2R491"/>
<proteinExistence type="predicted"/>
<dbReference type="EMBL" id="BLLL01000001">
    <property type="protein sequence ID" value="GFH62274.1"/>
    <property type="molecule type" value="Genomic_DNA"/>
</dbReference>
<comment type="caution">
    <text evidence="1">The sequence shown here is derived from an EMBL/GenBank/DDBJ whole genome shotgun (WGS) entry which is preliminary data.</text>
</comment>
<protein>
    <submittedName>
        <fullName evidence="1">DHH family phosphoesterase</fullName>
    </submittedName>
</protein>
<evidence type="ECO:0000313" key="1">
    <source>
        <dbReference type="EMBL" id="GFH62274.1"/>
    </source>
</evidence>
<organism evidence="1 2">
    <name type="scientific">Candidatus Desulfovibrio kirbyi</name>
    <dbReference type="NCBI Taxonomy" id="2696086"/>
    <lineage>
        <taxon>Bacteria</taxon>
        <taxon>Pseudomonadati</taxon>
        <taxon>Thermodesulfobacteriota</taxon>
        <taxon>Desulfovibrionia</taxon>
        <taxon>Desulfovibrionales</taxon>
        <taxon>Desulfovibrionaceae</taxon>
        <taxon>Desulfovibrio</taxon>
    </lineage>
</organism>
<dbReference type="PANTHER" id="PTHR47618">
    <property type="entry name" value="BIFUNCTIONAL OLIGORIBONUCLEASE AND PAP PHOSPHATASE NRNA"/>
    <property type="match status" value="1"/>
</dbReference>
<dbReference type="SUPFAM" id="SSF64182">
    <property type="entry name" value="DHH phosphoesterases"/>
    <property type="match status" value="1"/>
</dbReference>
<dbReference type="Gene3D" id="3.90.1640.10">
    <property type="entry name" value="inorganic pyrophosphatase (n-terminal core)"/>
    <property type="match status" value="1"/>
</dbReference>
<dbReference type="Proteomes" id="UP000505077">
    <property type="component" value="Unassembled WGS sequence"/>
</dbReference>
<gene>
    <name evidence="1" type="ORF">ZNDK_0045</name>
</gene>
<dbReference type="InterPro" id="IPR051319">
    <property type="entry name" value="Oligoribo/pAp-PDE_c-di-AMP_PDE"/>
</dbReference>